<reference evidence="1" key="1">
    <citation type="journal article" date="2015" name="Nature">
        <title>Complex archaea that bridge the gap between prokaryotes and eukaryotes.</title>
        <authorList>
            <person name="Spang A."/>
            <person name="Saw J.H."/>
            <person name="Jorgensen S.L."/>
            <person name="Zaremba-Niedzwiedzka K."/>
            <person name="Martijn J."/>
            <person name="Lind A.E."/>
            <person name="van Eijk R."/>
            <person name="Schleper C."/>
            <person name="Guy L."/>
            <person name="Ettema T.J."/>
        </authorList>
    </citation>
    <scope>NUCLEOTIDE SEQUENCE</scope>
</reference>
<feature type="non-terminal residue" evidence="1">
    <location>
        <position position="1"/>
    </location>
</feature>
<dbReference type="EMBL" id="LAZR01006948">
    <property type="protein sequence ID" value="KKM88530.1"/>
    <property type="molecule type" value="Genomic_DNA"/>
</dbReference>
<gene>
    <name evidence="1" type="ORF">LCGC14_1257940</name>
</gene>
<protein>
    <submittedName>
        <fullName evidence="1">Uncharacterized protein</fullName>
    </submittedName>
</protein>
<organism evidence="1">
    <name type="scientific">marine sediment metagenome</name>
    <dbReference type="NCBI Taxonomy" id="412755"/>
    <lineage>
        <taxon>unclassified sequences</taxon>
        <taxon>metagenomes</taxon>
        <taxon>ecological metagenomes</taxon>
    </lineage>
</organism>
<name>A0A0F9NI92_9ZZZZ</name>
<dbReference type="AlphaFoldDB" id="A0A0F9NI92"/>
<sequence>EEADYKINEDWIVKGEGDNLTFWITQAVADQIAKDDAGPPVEQMRHYTRTAEFSKINWNQQLSEQTHAITGDEDG</sequence>
<comment type="caution">
    <text evidence="1">The sequence shown here is derived from an EMBL/GenBank/DDBJ whole genome shotgun (WGS) entry which is preliminary data.</text>
</comment>
<proteinExistence type="predicted"/>
<evidence type="ECO:0000313" key="1">
    <source>
        <dbReference type="EMBL" id="KKM88530.1"/>
    </source>
</evidence>
<accession>A0A0F9NI92</accession>